<dbReference type="EMBL" id="OU896721">
    <property type="protein sequence ID" value="CAH1154190.1"/>
    <property type="molecule type" value="Genomic_DNA"/>
</dbReference>
<name>A0A9P0GP91_PHACE</name>
<dbReference type="InterPro" id="IPR050468">
    <property type="entry name" value="Cuticle_Struct_Prot"/>
</dbReference>
<keyword evidence="1 2" id="KW-0193">Cuticle</keyword>
<evidence type="ECO:0000313" key="5">
    <source>
        <dbReference type="Proteomes" id="UP001153737"/>
    </source>
</evidence>
<dbReference type="PANTHER" id="PTHR10380">
    <property type="entry name" value="CUTICLE PROTEIN"/>
    <property type="match status" value="1"/>
</dbReference>
<gene>
    <name evidence="4" type="ORF">PHAECO_LOCUS4913</name>
</gene>
<reference evidence="4" key="1">
    <citation type="submission" date="2022-01" db="EMBL/GenBank/DDBJ databases">
        <authorList>
            <person name="King R."/>
        </authorList>
    </citation>
    <scope>NUCLEOTIDE SEQUENCE</scope>
</reference>
<dbReference type="PROSITE" id="PS51155">
    <property type="entry name" value="CHIT_BIND_RR_2"/>
    <property type="match status" value="2"/>
</dbReference>
<proteinExistence type="predicted"/>
<dbReference type="InterPro" id="IPR000618">
    <property type="entry name" value="Insect_cuticle"/>
</dbReference>
<evidence type="ECO:0000256" key="3">
    <source>
        <dbReference type="SAM" id="SignalP"/>
    </source>
</evidence>
<evidence type="ECO:0000256" key="2">
    <source>
        <dbReference type="PROSITE-ProRule" id="PRU00497"/>
    </source>
</evidence>
<dbReference type="AlphaFoldDB" id="A0A9P0GP91"/>
<dbReference type="GO" id="GO:0062129">
    <property type="term" value="C:chitin-based extracellular matrix"/>
    <property type="evidence" value="ECO:0007669"/>
    <property type="project" value="TreeGrafter"/>
</dbReference>
<dbReference type="Proteomes" id="UP001153737">
    <property type="component" value="Chromosome 15"/>
</dbReference>
<dbReference type="OrthoDB" id="8188035at2759"/>
<dbReference type="Pfam" id="PF00379">
    <property type="entry name" value="Chitin_bind_4"/>
    <property type="match status" value="2"/>
</dbReference>
<keyword evidence="3" id="KW-0732">Signal</keyword>
<sequence>MQLIILTLIASSQAVLTSPIGLNIGLEPRLHPIESLHHSQDKLGHYAYGYAAPLSSRSETRTPDGVTKGGYSYIDSDGVLQTVEYTADPVHGFRVATTNLPRDLPDVAAARAQHMATYSAVAAQNAKIAQLLSVPYSNPIAVPQSNVPRIPIDQQLPQPVVDLPEVVKARNEHLAALQAAYAGISSLPQPVQDLPEVTRARAEHLAIVDQLTQQHAALASQVNLSPVPANIPGGVIPVKTAAGNYEPGLPVNQNQQVSYTPLRYGDAEAKDGNDLQRYSYGYVGPLSSHNEARSDDGVTRGGYSYIDANGIVQNVHYVADAVNGFRVTASNIPIDVHHVTKIVPESREPIVVAPSRSLEEKLVVKAVSGDLYAHEIVF</sequence>
<organism evidence="4 5">
    <name type="scientific">Phaedon cochleariae</name>
    <name type="common">Mustard beetle</name>
    <dbReference type="NCBI Taxonomy" id="80249"/>
    <lineage>
        <taxon>Eukaryota</taxon>
        <taxon>Metazoa</taxon>
        <taxon>Ecdysozoa</taxon>
        <taxon>Arthropoda</taxon>
        <taxon>Hexapoda</taxon>
        <taxon>Insecta</taxon>
        <taxon>Pterygota</taxon>
        <taxon>Neoptera</taxon>
        <taxon>Endopterygota</taxon>
        <taxon>Coleoptera</taxon>
        <taxon>Polyphaga</taxon>
        <taxon>Cucujiformia</taxon>
        <taxon>Chrysomeloidea</taxon>
        <taxon>Chrysomelidae</taxon>
        <taxon>Chrysomelinae</taxon>
        <taxon>Chrysomelini</taxon>
        <taxon>Phaedon</taxon>
    </lineage>
</organism>
<dbReference type="PANTHER" id="PTHR10380:SF196">
    <property type="entry name" value="CUTICULAR PROTEIN 72EA"/>
    <property type="match status" value="1"/>
</dbReference>
<feature type="signal peptide" evidence="3">
    <location>
        <begin position="1"/>
        <end position="17"/>
    </location>
</feature>
<reference evidence="4" key="2">
    <citation type="submission" date="2022-10" db="EMBL/GenBank/DDBJ databases">
        <authorList>
            <consortium name="ENA_rothamsted_submissions"/>
            <consortium name="culmorum"/>
            <person name="King R."/>
        </authorList>
    </citation>
    <scope>NUCLEOTIDE SEQUENCE</scope>
</reference>
<accession>A0A9P0GP91</accession>
<feature type="chain" id="PRO_5040195702" description="Cuticle protein 6" evidence="3">
    <location>
        <begin position="18"/>
        <end position="378"/>
    </location>
</feature>
<evidence type="ECO:0000313" key="4">
    <source>
        <dbReference type="EMBL" id="CAH1154190.1"/>
    </source>
</evidence>
<dbReference type="PROSITE" id="PS00233">
    <property type="entry name" value="CHIT_BIND_RR_1"/>
    <property type="match status" value="2"/>
</dbReference>
<evidence type="ECO:0008006" key="6">
    <source>
        <dbReference type="Google" id="ProtNLM"/>
    </source>
</evidence>
<keyword evidence="5" id="KW-1185">Reference proteome</keyword>
<evidence type="ECO:0000256" key="1">
    <source>
        <dbReference type="ARBA" id="ARBA00022460"/>
    </source>
</evidence>
<dbReference type="InterPro" id="IPR031311">
    <property type="entry name" value="CHIT_BIND_RR_consensus"/>
</dbReference>
<protein>
    <recommendedName>
        <fullName evidence="6">Cuticle protein 6</fullName>
    </recommendedName>
</protein>
<dbReference type="GO" id="GO:0008010">
    <property type="term" value="F:structural constituent of chitin-based larval cuticle"/>
    <property type="evidence" value="ECO:0007669"/>
    <property type="project" value="TreeGrafter"/>
</dbReference>